<keyword evidence="4" id="KW-1185">Reference proteome</keyword>
<feature type="transmembrane region" description="Helical" evidence="1">
    <location>
        <begin position="41"/>
        <end position="61"/>
    </location>
</feature>
<keyword evidence="1" id="KW-0472">Membrane</keyword>
<evidence type="ECO:0000259" key="2">
    <source>
        <dbReference type="Pfam" id="PF06713"/>
    </source>
</evidence>
<dbReference type="AlphaFoldDB" id="A0A8J7KI55"/>
<evidence type="ECO:0000313" key="4">
    <source>
        <dbReference type="Proteomes" id="UP000622653"/>
    </source>
</evidence>
<dbReference type="GO" id="GO:0030153">
    <property type="term" value="P:bacteriocin immunity"/>
    <property type="evidence" value="ECO:0007669"/>
    <property type="project" value="InterPro"/>
</dbReference>
<evidence type="ECO:0000256" key="1">
    <source>
        <dbReference type="SAM" id="Phobius"/>
    </source>
</evidence>
<dbReference type="Pfam" id="PF06713">
    <property type="entry name" value="bPH_4"/>
    <property type="match status" value="1"/>
</dbReference>
<protein>
    <submittedName>
        <fullName evidence="3">PH domain-containing protein</fullName>
    </submittedName>
</protein>
<dbReference type="RefSeq" id="WP_194563423.1">
    <property type="nucleotide sequence ID" value="NZ_JADKPV010000006.1"/>
</dbReference>
<reference evidence="3" key="1">
    <citation type="submission" date="2020-11" db="EMBL/GenBank/DDBJ databases">
        <title>Multidrug resistant novel bacterium Savagea serpentis sp. nov., isolated from the scats of a vine snake (Ahaetulla nasuta).</title>
        <authorList>
            <person name="Venkata Ramana V."/>
            <person name="Vikas Patil S."/>
            <person name="Yogita Lugani V."/>
        </authorList>
    </citation>
    <scope>NUCLEOTIDE SEQUENCE</scope>
    <source>
        <strain evidence="3">SN6</strain>
    </source>
</reference>
<organism evidence="3 4">
    <name type="scientific">Savagea serpentis</name>
    <dbReference type="NCBI Taxonomy" id="2785297"/>
    <lineage>
        <taxon>Bacteria</taxon>
        <taxon>Bacillati</taxon>
        <taxon>Bacillota</taxon>
        <taxon>Bacilli</taxon>
        <taxon>Bacillales</taxon>
        <taxon>Caryophanaceae</taxon>
        <taxon>Savagea</taxon>
    </lineage>
</organism>
<keyword evidence="1" id="KW-1133">Transmembrane helix</keyword>
<accession>A0A8J7KI55</accession>
<feature type="domain" description="Uncharacterized protein YyaB-like PH" evidence="2">
    <location>
        <begin position="64"/>
        <end position="124"/>
    </location>
</feature>
<comment type="caution">
    <text evidence="3">The sequence shown here is derived from an EMBL/GenBank/DDBJ whole genome shotgun (WGS) entry which is preliminary data.</text>
</comment>
<dbReference type="EMBL" id="JADKPV010000006">
    <property type="protein sequence ID" value="MBF4501943.1"/>
    <property type="molecule type" value="Genomic_DNA"/>
</dbReference>
<sequence length="132" mass="15059">MYFSMKQSKLLTFFIWGYVALLITAYTFGKEPMGNQFIPATHPLGILFSILSVIFLLSLLLRSGYTLTDETLTIHRGLMKQKIPLDALTDWTADEEKLTIHCGTYDTLVLTPKEMERFLETLHNVKTLPTAN</sequence>
<keyword evidence="1" id="KW-0812">Transmembrane</keyword>
<evidence type="ECO:0000313" key="3">
    <source>
        <dbReference type="EMBL" id="MBF4501943.1"/>
    </source>
</evidence>
<dbReference type="InterPro" id="IPR009589">
    <property type="entry name" value="PH_YyaB-like"/>
</dbReference>
<gene>
    <name evidence="3" type="ORF">IRY55_11260</name>
</gene>
<proteinExistence type="predicted"/>
<name>A0A8J7KI55_9BACL</name>
<dbReference type="Proteomes" id="UP000622653">
    <property type="component" value="Unassembled WGS sequence"/>
</dbReference>